<name>A0A8T8SGK9_9BASI</name>
<gene>
    <name evidence="2" type="ORF">A4X13_0g7953</name>
</gene>
<protein>
    <submittedName>
        <fullName evidence="2">Uncharacterized protein</fullName>
    </submittedName>
</protein>
<evidence type="ECO:0000313" key="3">
    <source>
        <dbReference type="Proteomes" id="UP000077521"/>
    </source>
</evidence>
<comment type="caution">
    <text evidence="2">The sequence shown here is derived from an EMBL/GenBank/DDBJ whole genome shotgun (WGS) entry which is preliminary data.</text>
</comment>
<dbReference type="PANTHER" id="PTHR40470:SF1">
    <property type="entry name" value="PHYTANOYL-COA DIOXYGENASE FAMILY PROTEIN (AFU_ORTHOLOGUE AFUA_2G15850)"/>
    <property type="match status" value="1"/>
</dbReference>
<keyword evidence="3" id="KW-1185">Reference proteome</keyword>
<evidence type="ECO:0000256" key="1">
    <source>
        <dbReference type="SAM" id="MobiDB-lite"/>
    </source>
</evidence>
<dbReference type="PANTHER" id="PTHR40470">
    <property type="entry name" value="PHYTANOYL-COA DIOXYGENASE FAMILY PROTEIN (AFU_ORTHOLOGUE AFUA_2G15850)"/>
    <property type="match status" value="1"/>
</dbReference>
<dbReference type="EMBL" id="LWDF02001163">
    <property type="protein sequence ID" value="KAE8240077.1"/>
    <property type="molecule type" value="Genomic_DNA"/>
</dbReference>
<dbReference type="Proteomes" id="UP000077521">
    <property type="component" value="Unassembled WGS sequence"/>
</dbReference>
<feature type="region of interest" description="Disordered" evidence="1">
    <location>
        <begin position="55"/>
        <end position="76"/>
    </location>
</feature>
<feature type="compositionally biased region" description="Low complexity" evidence="1">
    <location>
        <begin position="63"/>
        <end position="74"/>
    </location>
</feature>
<evidence type="ECO:0000313" key="2">
    <source>
        <dbReference type="EMBL" id="KAE8240077.1"/>
    </source>
</evidence>
<accession>A0A8T8SGK9</accession>
<reference evidence="2" key="2">
    <citation type="journal article" date="2019" name="IMA Fungus">
        <title>Genome sequencing and comparison of five Tilletia species to identify candidate genes for the detection of regulated species infecting wheat.</title>
        <authorList>
            <person name="Nguyen H.D.T."/>
            <person name="Sultana T."/>
            <person name="Kesanakurti P."/>
            <person name="Hambleton S."/>
        </authorList>
    </citation>
    <scope>NUCLEOTIDE SEQUENCE</scope>
    <source>
        <strain evidence="2">DAOMC 236416</strain>
    </source>
</reference>
<sequence length="128" mass="14130">MPAMIEHEVRLNSHQTHIAGQSAFYSQRVLHRASYLPNQTRATLHGCYGESSGDTDVSIDGPSSATAAVSETSVGEQRARNVLQHGVEWMKDPAFGASLPDKLHPMWENLLRMEPQWAGKNLGFSLDN</sequence>
<organism evidence="2 3">
    <name type="scientific">Tilletia indica</name>
    <dbReference type="NCBI Taxonomy" id="43049"/>
    <lineage>
        <taxon>Eukaryota</taxon>
        <taxon>Fungi</taxon>
        <taxon>Dikarya</taxon>
        <taxon>Basidiomycota</taxon>
        <taxon>Ustilaginomycotina</taxon>
        <taxon>Exobasidiomycetes</taxon>
        <taxon>Tilletiales</taxon>
        <taxon>Tilletiaceae</taxon>
        <taxon>Tilletia</taxon>
    </lineage>
</organism>
<reference evidence="2" key="1">
    <citation type="submission" date="2016-04" db="EMBL/GenBank/DDBJ databases">
        <authorList>
            <person name="Nguyen H.D."/>
            <person name="Samba Siva P."/>
            <person name="Cullis J."/>
            <person name="Levesque C.A."/>
            <person name="Hambleton S."/>
        </authorList>
    </citation>
    <scope>NUCLEOTIDE SEQUENCE</scope>
    <source>
        <strain evidence="2">DAOMC 236416</strain>
    </source>
</reference>
<dbReference type="AlphaFoldDB" id="A0A8T8SGK9"/>
<proteinExistence type="predicted"/>